<feature type="chain" id="PRO_5043828964" evidence="2">
    <location>
        <begin position="22"/>
        <end position="702"/>
    </location>
</feature>
<dbReference type="PROSITE" id="PS51201">
    <property type="entry name" value="RCK_N"/>
    <property type="match status" value="1"/>
</dbReference>
<reference evidence="4" key="1">
    <citation type="submission" date="2023-03" db="EMBL/GenBank/DDBJ databases">
        <title>Edaphobacter sp.</title>
        <authorList>
            <person name="Huber K.J."/>
            <person name="Papendorf J."/>
            <person name="Pilke C."/>
            <person name="Bunk B."/>
            <person name="Sproeer C."/>
            <person name="Pester M."/>
        </authorList>
    </citation>
    <scope>NUCLEOTIDE SEQUENCE</scope>
    <source>
        <strain evidence="4">DSM 110680</strain>
    </source>
</reference>
<dbReference type="AlphaFoldDB" id="A0AAU7DN43"/>
<feature type="transmembrane region" description="Helical" evidence="1">
    <location>
        <begin position="407"/>
        <end position="427"/>
    </location>
</feature>
<dbReference type="InterPro" id="IPR003148">
    <property type="entry name" value="RCK_N"/>
</dbReference>
<organism evidence="4">
    <name type="scientific">Telmatobacter sp. DSM 110680</name>
    <dbReference type="NCBI Taxonomy" id="3036704"/>
    <lineage>
        <taxon>Bacteria</taxon>
        <taxon>Pseudomonadati</taxon>
        <taxon>Acidobacteriota</taxon>
        <taxon>Terriglobia</taxon>
        <taxon>Terriglobales</taxon>
        <taxon>Acidobacteriaceae</taxon>
        <taxon>Telmatobacter</taxon>
    </lineage>
</organism>
<dbReference type="GO" id="GO:0006813">
    <property type="term" value="P:potassium ion transport"/>
    <property type="evidence" value="ECO:0007669"/>
    <property type="project" value="InterPro"/>
</dbReference>
<protein>
    <submittedName>
        <fullName evidence="4">TAXI family TRAP transporter solute-binding subunit</fullName>
    </submittedName>
</protein>
<sequence>MVAPLWLSLLSCSFAIPSLMAQTLERPVLLASGESQGNYFRVANAIAEVSARSGIKVQPIVSAGSVENIGMLSSGRADFALVQSDVAVRALLGRLPFTRPITNIELLTPIFTEPVHVLVRDDLFIFSVDELKGKTIATGANGSGGQLTSRSVLEAAGVSMGEFQARALSMDQIVPQLSDESIDAAFITSTVPAGTVVQSMSSREARLLVLDPKLISRLTNTGSYVEAYIPKGPYANQDDDVPTVGTQCLLLVRSNVDPTKVSSVLELLEKERTEIEHATGSKMDLLFRPVAAQLPIQIHPAAKPYLSSGLGIGWFWMGLALLLAIIGAALIWKRAHVRQATSGLADLIAAVLALCGVWLSAALGLYWCERHVNENFETISKSMWSVLVYVSGGFQARAPRTTWGERVAVVAIIVGVALVAWVIAEFGKRYISEELGRWMGRVPVPSHLAEHIILINWDRRVEEMIEELHGPEMKKRPVVVIGQGPSVFPHRPSFERCFWVSGDATDTRVLEQAKVCSAWSIIILASWSSETGQHLDPDVSDAKTVLALIALRGMCDTPVTAEVRSTRNLKAAEAAGRGVRTELVCAENFGANVLTQCAFTPGLADLFQTLLTFNANSDEIYRVKVPDQLKNARFSDVLRFYARRESKARAVIPIAVVRGSKILLNPGDDIGPLNDDDRLFVICDNEQAFDEATKHAAEMFGA</sequence>
<gene>
    <name evidence="4" type="ORF">P8935_05195</name>
</gene>
<dbReference type="SUPFAM" id="SSF53850">
    <property type="entry name" value="Periplasmic binding protein-like II"/>
    <property type="match status" value="1"/>
</dbReference>
<evidence type="ECO:0000259" key="3">
    <source>
        <dbReference type="PROSITE" id="PS51201"/>
    </source>
</evidence>
<dbReference type="InterPro" id="IPR036291">
    <property type="entry name" value="NAD(P)-bd_dom_sf"/>
</dbReference>
<dbReference type="NCBIfam" id="TIGR02122">
    <property type="entry name" value="TRAP_TAXI"/>
    <property type="match status" value="1"/>
</dbReference>
<evidence type="ECO:0000256" key="1">
    <source>
        <dbReference type="SAM" id="Phobius"/>
    </source>
</evidence>
<evidence type="ECO:0000313" key="4">
    <source>
        <dbReference type="EMBL" id="XBH18708.1"/>
    </source>
</evidence>
<dbReference type="Pfam" id="PF16868">
    <property type="entry name" value="NMT1_3"/>
    <property type="match status" value="1"/>
</dbReference>
<feature type="transmembrane region" description="Helical" evidence="1">
    <location>
        <begin position="344"/>
        <end position="367"/>
    </location>
</feature>
<dbReference type="InterPro" id="IPR011852">
    <property type="entry name" value="TRAP_TAXI"/>
</dbReference>
<dbReference type="Pfam" id="PF22614">
    <property type="entry name" value="Slo-like_RCK"/>
    <property type="match status" value="1"/>
</dbReference>
<dbReference type="EMBL" id="CP121196">
    <property type="protein sequence ID" value="XBH18708.1"/>
    <property type="molecule type" value="Genomic_DNA"/>
</dbReference>
<dbReference type="Gene3D" id="3.40.190.10">
    <property type="entry name" value="Periplasmic binding protein-like II"/>
    <property type="match status" value="2"/>
</dbReference>
<dbReference type="Gene3D" id="3.40.50.720">
    <property type="entry name" value="NAD(P)-binding Rossmann-like Domain"/>
    <property type="match status" value="1"/>
</dbReference>
<feature type="transmembrane region" description="Helical" evidence="1">
    <location>
        <begin position="313"/>
        <end position="332"/>
    </location>
</feature>
<evidence type="ECO:0000256" key="2">
    <source>
        <dbReference type="SAM" id="SignalP"/>
    </source>
</evidence>
<dbReference type="Gene3D" id="1.10.287.70">
    <property type="match status" value="1"/>
</dbReference>
<dbReference type="PANTHER" id="PTHR42941:SF1">
    <property type="entry name" value="SLL1037 PROTEIN"/>
    <property type="match status" value="1"/>
</dbReference>
<dbReference type="SUPFAM" id="SSF51735">
    <property type="entry name" value="NAD(P)-binding Rossmann-fold domains"/>
    <property type="match status" value="1"/>
</dbReference>
<proteinExistence type="predicted"/>
<dbReference type="SUPFAM" id="SSF81324">
    <property type="entry name" value="Voltage-gated potassium channels"/>
    <property type="match status" value="1"/>
</dbReference>
<dbReference type="Pfam" id="PF06241">
    <property type="entry name" value="Castor_Poll_mid"/>
    <property type="match status" value="1"/>
</dbReference>
<keyword evidence="2" id="KW-0732">Signal</keyword>
<dbReference type="InterPro" id="IPR010420">
    <property type="entry name" value="CASTOR/POLLUX/SYM8_dom"/>
</dbReference>
<feature type="signal peptide" evidence="2">
    <location>
        <begin position="1"/>
        <end position="21"/>
    </location>
</feature>
<keyword evidence="1" id="KW-1133">Transmembrane helix</keyword>
<name>A0AAU7DN43_9BACT</name>
<keyword evidence="1" id="KW-0812">Transmembrane</keyword>
<accession>A0AAU7DN43</accession>
<keyword evidence="1" id="KW-0472">Membrane</keyword>
<dbReference type="PANTHER" id="PTHR42941">
    <property type="entry name" value="SLL1037 PROTEIN"/>
    <property type="match status" value="1"/>
</dbReference>
<feature type="domain" description="RCK N-terminal" evidence="3">
    <location>
        <begin position="449"/>
        <end position="583"/>
    </location>
</feature>